<name>A0AAN5DC76_9BILA</name>
<dbReference type="EMBL" id="BTRK01000006">
    <property type="protein sequence ID" value="GMR60813.1"/>
    <property type="molecule type" value="Genomic_DNA"/>
</dbReference>
<dbReference type="PANTHER" id="PTHR21700:SF44">
    <property type="entry name" value="TRANSTHYRETIN-LIKE FAMILY PROTEIN"/>
    <property type="match status" value="1"/>
</dbReference>
<keyword evidence="7" id="KW-1185">Reference proteome</keyword>
<dbReference type="PANTHER" id="PTHR21700">
    <property type="entry name" value="TRANSTHYRETIN-LIKE FAMILY PROTEIN-RELATED"/>
    <property type="match status" value="1"/>
</dbReference>
<keyword evidence="5" id="KW-0472">Membrane</keyword>
<evidence type="ECO:0000256" key="1">
    <source>
        <dbReference type="ARBA" id="ARBA00004613"/>
    </source>
</evidence>
<feature type="transmembrane region" description="Helical" evidence="5">
    <location>
        <begin position="20"/>
        <end position="38"/>
    </location>
</feature>
<protein>
    <recommendedName>
        <fullName evidence="8">Transthyretin-like protein 46</fullName>
    </recommendedName>
</protein>
<keyword evidence="5" id="KW-1133">Transmembrane helix</keyword>
<dbReference type="Proteomes" id="UP001328107">
    <property type="component" value="Unassembled WGS sequence"/>
</dbReference>
<feature type="transmembrane region" description="Helical" evidence="5">
    <location>
        <begin position="45"/>
        <end position="61"/>
    </location>
</feature>
<evidence type="ECO:0000256" key="4">
    <source>
        <dbReference type="ARBA" id="ARBA00022729"/>
    </source>
</evidence>
<evidence type="ECO:0008006" key="8">
    <source>
        <dbReference type="Google" id="ProtNLM"/>
    </source>
</evidence>
<keyword evidence="4" id="KW-0732">Signal</keyword>
<accession>A0AAN5DC76</accession>
<comment type="caution">
    <text evidence="6">The sequence shown here is derived from an EMBL/GenBank/DDBJ whole genome shotgun (WGS) entry which is preliminary data.</text>
</comment>
<evidence type="ECO:0000256" key="3">
    <source>
        <dbReference type="ARBA" id="ARBA00022525"/>
    </source>
</evidence>
<evidence type="ECO:0000313" key="7">
    <source>
        <dbReference type="Proteomes" id="UP001328107"/>
    </source>
</evidence>
<dbReference type="GO" id="GO:0009986">
    <property type="term" value="C:cell surface"/>
    <property type="evidence" value="ECO:0007669"/>
    <property type="project" value="InterPro"/>
</dbReference>
<gene>
    <name evidence="6" type="ORF">PMAYCL1PPCAC_31008</name>
</gene>
<dbReference type="Gene3D" id="2.60.40.3330">
    <property type="match status" value="1"/>
</dbReference>
<keyword evidence="3" id="KW-0964">Secreted</keyword>
<sequence length="182" mass="20042">NLLLTDNQPPLSLYNPHSPSVPQSAPFFLSIVGSLGLLVDRMSRVYSLLLFISLVSFSVAFRTQAVAVKGKLMCGDKPAVGVLVKLFDEDDGPDPDDMLQSTNTGADGSFYLQGSAMELTPIDPEVRIYHDCNDHGRPCQREWVIRMPNKYIYSGTVAAKPMDLGVMNLEVELEAESHDCLH</sequence>
<dbReference type="AlphaFoldDB" id="A0AAN5DC76"/>
<proteinExistence type="inferred from homology"/>
<dbReference type="GO" id="GO:0005576">
    <property type="term" value="C:extracellular region"/>
    <property type="evidence" value="ECO:0007669"/>
    <property type="project" value="UniProtKB-SubCell"/>
</dbReference>
<dbReference type="InterPro" id="IPR038479">
    <property type="entry name" value="Transthyretin-like_sf"/>
</dbReference>
<dbReference type="InterPro" id="IPR001534">
    <property type="entry name" value="Transthyretin-like"/>
</dbReference>
<comment type="similarity">
    <text evidence="2">Belongs to the nematode transthyretin-like family.</text>
</comment>
<feature type="non-terminal residue" evidence="6">
    <location>
        <position position="1"/>
    </location>
</feature>
<dbReference type="Pfam" id="PF01060">
    <property type="entry name" value="TTR-52"/>
    <property type="match status" value="1"/>
</dbReference>
<keyword evidence="5" id="KW-0812">Transmembrane</keyword>
<reference evidence="7" key="1">
    <citation type="submission" date="2022-10" db="EMBL/GenBank/DDBJ databases">
        <title>Genome assembly of Pristionchus species.</title>
        <authorList>
            <person name="Yoshida K."/>
            <person name="Sommer R.J."/>
        </authorList>
    </citation>
    <scope>NUCLEOTIDE SEQUENCE [LARGE SCALE GENOMIC DNA]</scope>
    <source>
        <strain evidence="7">RS5460</strain>
    </source>
</reference>
<comment type="subcellular location">
    <subcellularLocation>
        <location evidence="1">Secreted</location>
    </subcellularLocation>
</comment>
<evidence type="ECO:0000313" key="6">
    <source>
        <dbReference type="EMBL" id="GMR60813.1"/>
    </source>
</evidence>
<evidence type="ECO:0000256" key="5">
    <source>
        <dbReference type="SAM" id="Phobius"/>
    </source>
</evidence>
<organism evidence="6 7">
    <name type="scientific">Pristionchus mayeri</name>
    <dbReference type="NCBI Taxonomy" id="1317129"/>
    <lineage>
        <taxon>Eukaryota</taxon>
        <taxon>Metazoa</taxon>
        <taxon>Ecdysozoa</taxon>
        <taxon>Nematoda</taxon>
        <taxon>Chromadorea</taxon>
        <taxon>Rhabditida</taxon>
        <taxon>Rhabditina</taxon>
        <taxon>Diplogasteromorpha</taxon>
        <taxon>Diplogasteroidea</taxon>
        <taxon>Neodiplogasteridae</taxon>
        <taxon>Pristionchus</taxon>
    </lineage>
</organism>
<evidence type="ECO:0000256" key="2">
    <source>
        <dbReference type="ARBA" id="ARBA00010112"/>
    </source>
</evidence>